<reference evidence="1" key="1">
    <citation type="journal article" date="2021" name="Environ. Microbiol.">
        <title>Gene family expansions and transcriptome signatures uncover fungal adaptations to wood decay.</title>
        <authorList>
            <person name="Hage H."/>
            <person name="Miyauchi S."/>
            <person name="Viragh M."/>
            <person name="Drula E."/>
            <person name="Min B."/>
            <person name="Chaduli D."/>
            <person name="Navarro D."/>
            <person name="Favel A."/>
            <person name="Norest M."/>
            <person name="Lesage-Meessen L."/>
            <person name="Balint B."/>
            <person name="Merenyi Z."/>
            <person name="de Eugenio L."/>
            <person name="Morin E."/>
            <person name="Martinez A.T."/>
            <person name="Baldrian P."/>
            <person name="Stursova M."/>
            <person name="Martinez M.J."/>
            <person name="Novotny C."/>
            <person name="Magnuson J.K."/>
            <person name="Spatafora J.W."/>
            <person name="Maurice S."/>
            <person name="Pangilinan J."/>
            <person name="Andreopoulos W."/>
            <person name="LaButti K."/>
            <person name="Hundley H."/>
            <person name="Na H."/>
            <person name="Kuo A."/>
            <person name="Barry K."/>
            <person name="Lipzen A."/>
            <person name="Henrissat B."/>
            <person name="Riley R."/>
            <person name="Ahrendt S."/>
            <person name="Nagy L.G."/>
            <person name="Grigoriev I.V."/>
            <person name="Martin F."/>
            <person name="Rosso M.N."/>
        </authorList>
    </citation>
    <scope>NUCLEOTIDE SEQUENCE</scope>
    <source>
        <strain evidence="1">CBS 384.51</strain>
    </source>
</reference>
<dbReference type="EMBL" id="MU274904">
    <property type="protein sequence ID" value="KAI0092093.1"/>
    <property type="molecule type" value="Genomic_DNA"/>
</dbReference>
<comment type="caution">
    <text evidence="1">The sequence shown here is derived from an EMBL/GenBank/DDBJ whole genome shotgun (WGS) entry which is preliminary data.</text>
</comment>
<proteinExistence type="predicted"/>
<organism evidence="1 2">
    <name type="scientific">Irpex rosettiformis</name>
    <dbReference type="NCBI Taxonomy" id="378272"/>
    <lineage>
        <taxon>Eukaryota</taxon>
        <taxon>Fungi</taxon>
        <taxon>Dikarya</taxon>
        <taxon>Basidiomycota</taxon>
        <taxon>Agaricomycotina</taxon>
        <taxon>Agaricomycetes</taxon>
        <taxon>Polyporales</taxon>
        <taxon>Irpicaceae</taxon>
        <taxon>Irpex</taxon>
    </lineage>
</organism>
<evidence type="ECO:0000313" key="2">
    <source>
        <dbReference type="Proteomes" id="UP001055072"/>
    </source>
</evidence>
<evidence type="ECO:0000313" key="1">
    <source>
        <dbReference type="EMBL" id="KAI0092093.1"/>
    </source>
</evidence>
<keyword evidence="2" id="KW-1185">Reference proteome</keyword>
<gene>
    <name evidence="1" type="ORF">BDY19DRAFT_1066229</name>
</gene>
<protein>
    <submittedName>
        <fullName evidence="1">PUA-like domain-containing protein</fullName>
    </submittedName>
</protein>
<name>A0ACB8UCY5_9APHY</name>
<accession>A0ACB8UCY5</accession>
<dbReference type="Proteomes" id="UP001055072">
    <property type="component" value="Unassembled WGS sequence"/>
</dbReference>
<sequence length="234" mass="26370">MVKHWLMKAEPDSRIVKGKDVKFSVDDFESTKTTPWEGVRNAEARNLMKEMRLGDKVLFYHSNCKNPGIAAFAEVSKEAYPDYTAWDSTHPYYDPKTDKENPKWYMVDVTFKHRAANFVPLSLLRRIAASADVPSDIPYIGAPGVRAIKEMALVTRGRLSVQRVEEATWRIVELLAANGGWDDGADKKVKKRHPKAQPKDVSHEGKGSTSNSIRAEESTEAPSRRSTRSRAVHS</sequence>